<keyword evidence="1" id="KW-1133">Transmembrane helix</keyword>
<feature type="transmembrane region" description="Helical" evidence="1">
    <location>
        <begin position="174"/>
        <end position="194"/>
    </location>
</feature>
<feature type="transmembrane region" description="Helical" evidence="1">
    <location>
        <begin position="61"/>
        <end position="80"/>
    </location>
</feature>
<keyword evidence="1" id="KW-0812">Transmembrane</keyword>
<proteinExistence type="predicted"/>
<sequence>MAEKTYSETDWAVRRWDRFNDKLEKPLSFCQFWRTVLLYATIQQLLAPWRMVERAAGRFKYLAPLGAGLAVALILGGGGIGMGANLVGSVVAGIVLGTALGFLMVFEVSEETTRRMGEIHLGFWRKIGHVLWLLAWPLRTFFPPFGRLWVSGLVAMGEPIERYAQRHKAGLETISSWALLVVCVAIVGFVIIAFLLESWIVTLAVVGALAVLFLAALIGIPQAFWRFFVAVMGLLWGAAVAAKHGICPPVTILRRDS</sequence>
<feature type="transmembrane region" description="Helical" evidence="1">
    <location>
        <begin position="86"/>
        <end position="106"/>
    </location>
</feature>
<name>A0A0F9KZJ1_9ZZZZ</name>
<dbReference type="AlphaFoldDB" id="A0A0F9KZJ1"/>
<feature type="transmembrane region" description="Helical" evidence="1">
    <location>
        <begin position="200"/>
        <end position="220"/>
    </location>
</feature>
<accession>A0A0F9KZJ1</accession>
<protein>
    <submittedName>
        <fullName evidence="2">Uncharacterized protein</fullName>
    </submittedName>
</protein>
<organism evidence="2">
    <name type="scientific">marine sediment metagenome</name>
    <dbReference type="NCBI Taxonomy" id="412755"/>
    <lineage>
        <taxon>unclassified sequences</taxon>
        <taxon>metagenomes</taxon>
        <taxon>ecological metagenomes</taxon>
    </lineage>
</organism>
<gene>
    <name evidence="2" type="ORF">LCGC14_1640030</name>
</gene>
<reference evidence="2" key="1">
    <citation type="journal article" date="2015" name="Nature">
        <title>Complex archaea that bridge the gap between prokaryotes and eukaryotes.</title>
        <authorList>
            <person name="Spang A."/>
            <person name="Saw J.H."/>
            <person name="Jorgensen S.L."/>
            <person name="Zaremba-Niedzwiedzka K."/>
            <person name="Martijn J."/>
            <person name="Lind A.E."/>
            <person name="van Eijk R."/>
            <person name="Schleper C."/>
            <person name="Guy L."/>
            <person name="Ettema T.J."/>
        </authorList>
    </citation>
    <scope>NUCLEOTIDE SEQUENCE</scope>
</reference>
<feature type="transmembrane region" description="Helical" evidence="1">
    <location>
        <begin position="227"/>
        <end position="246"/>
    </location>
</feature>
<keyword evidence="1" id="KW-0472">Membrane</keyword>
<evidence type="ECO:0000256" key="1">
    <source>
        <dbReference type="SAM" id="Phobius"/>
    </source>
</evidence>
<comment type="caution">
    <text evidence="2">The sequence shown here is derived from an EMBL/GenBank/DDBJ whole genome shotgun (WGS) entry which is preliminary data.</text>
</comment>
<evidence type="ECO:0000313" key="2">
    <source>
        <dbReference type="EMBL" id="KKM20980.1"/>
    </source>
</evidence>
<dbReference type="EMBL" id="LAZR01013655">
    <property type="protein sequence ID" value="KKM20980.1"/>
    <property type="molecule type" value="Genomic_DNA"/>
</dbReference>